<feature type="compositionally biased region" description="Basic and acidic residues" evidence="1">
    <location>
        <begin position="547"/>
        <end position="557"/>
    </location>
</feature>
<evidence type="ECO:0000313" key="2">
    <source>
        <dbReference type="EMBL" id="MDP9904766.1"/>
    </source>
</evidence>
<feature type="region of interest" description="Disordered" evidence="1">
    <location>
        <begin position="372"/>
        <end position="392"/>
    </location>
</feature>
<feature type="region of interest" description="Disordered" evidence="1">
    <location>
        <begin position="1"/>
        <end position="39"/>
    </location>
</feature>
<organism evidence="2 5">
    <name type="scientific">Arthrobacter bambusae</name>
    <dbReference type="NCBI Taxonomy" id="1338426"/>
    <lineage>
        <taxon>Bacteria</taxon>
        <taxon>Bacillati</taxon>
        <taxon>Actinomycetota</taxon>
        <taxon>Actinomycetes</taxon>
        <taxon>Micrococcales</taxon>
        <taxon>Micrococcaceae</taxon>
        <taxon>Arthrobacter</taxon>
    </lineage>
</organism>
<dbReference type="EMBL" id="JAUSTF010000004">
    <property type="protein sequence ID" value="MDQ0180805.1"/>
    <property type="molecule type" value="Genomic_DNA"/>
</dbReference>
<dbReference type="RefSeq" id="WP_306960671.1">
    <property type="nucleotide sequence ID" value="NZ_JAUSRG010000003.1"/>
</dbReference>
<protein>
    <submittedName>
        <fullName evidence="2">Uncharacterized protein</fullName>
    </submittedName>
</protein>
<evidence type="ECO:0000313" key="4">
    <source>
        <dbReference type="Proteomes" id="UP001230951"/>
    </source>
</evidence>
<dbReference type="Proteomes" id="UP001242995">
    <property type="component" value="Unassembled WGS sequence"/>
</dbReference>
<dbReference type="Proteomes" id="UP001230951">
    <property type="component" value="Unassembled WGS sequence"/>
</dbReference>
<sequence length="564" mass="63835">MAYENNQGAGRGRKTLPVYGEYTGPAADEPPVDADWHEGDRAWFTGPGWDETAREFFDTRAQRVRDELSGRREAARKAINDRKDLSERDELTLLRRNIQAAGKQYMESLRKSDILVPGFNDNERTEKLSAMHRVYGQMMVTSAMRPLQEGVNTASVVRVMSTLSAMYLMSPTFRQVVKEKAAPVKAAIQERIDQKAQNAHDRAGNRADRHNRVLQARNEQRAALGKPPIKEARAEDYLPKRWQKRYDDLKFRERGHREMFTPRSAGMTEVALTENAFAALRQSGANSKEIMESYNSMISRLYRQCEEDGLTREEVAESSRVVLGERMREDPRVQVMVDGFSHGAQRLSPPHEERIAGTDQVQRVWRGDFQDCRGKPVDPTRYQDTPNGPRVAGAFTLRPQMGAEEHKDRMSEVMAMTMSKAASRGDMTAINETLAGYMLGAVARVRQVDGEGLPGVMPERLFQARTMQATMTADGLGEQQQRLQFSLAYMDALEAVNEAYPEFSQQWRVRYGETFRQFSAAVAADPVGAYNRWASASRDGLGQEPGRQTDEPVREPSVDLEWQP</sequence>
<dbReference type="AlphaFoldDB" id="A0AAW8D775"/>
<dbReference type="EMBL" id="JAUSRG010000003">
    <property type="protein sequence ID" value="MDP9904766.1"/>
    <property type="molecule type" value="Genomic_DNA"/>
</dbReference>
<evidence type="ECO:0000313" key="5">
    <source>
        <dbReference type="Proteomes" id="UP001242995"/>
    </source>
</evidence>
<evidence type="ECO:0000256" key="1">
    <source>
        <dbReference type="SAM" id="MobiDB-lite"/>
    </source>
</evidence>
<reference evidence="2 4" key="1">
    <citation type="submission" date="2023-07" db="EMBL/GenBank/DDBJ databases">
        <title>Sorghum-associated microbial communities from plants grown in Nebraska, USA.</title>
        <authorList>
            <person name="Schachtman D."/>
        </authorList>
    </citation>
    <scope>NUCLEOTIDE SEQUENCE</scope>
    <source>
        <strain evidence="2">DS1006</strain>
        <strain evidence="3 4">DS1016</strain>
    </source>
</reference>
<gene>
    <name evidence="2" type="ORF">J2S90_001721</name>
    <name evidence="3" type="ORF">J2S93_002232</name>
</gene>
<feature type="region of interest" description="Disordered" evidence="1">
    <location>
        <begin position="535"/>
        <end position="564"/>
    </location>
</feature>
<keyword evidence="4" id="KW-1185">Reference proteome</keyword>
<name>A0AAW8D775_9MICC</name>
<evidence type="ECO:0000313" key="3">
    <source>
        <dbReference type="EMBL" id="MDQ0180805.1"/>
    </source>
</evidence>
<proteinExistence type="predicted"/>
<accession>A0AAW8D775</accession>
<comment type="caution">
    <text evidence="2">The sequence shown here is derived from an EMBL/GenBank/DDBJ whole genome shotgun (WGS) entry which is preliminary data.</text>
</comment>